<sequence length="713" mass="76738">MGHESHIVRFRVTSLECSAMPNGQQYTIYYRRGDVARSTPCYVAQDGSVDFSSMPEGASVIHFKSGRTTRFAPKMITMRVEEFTRGQPRKAVGQVEVDCAQVVNTGYQGSGIVSQVFRLYGTTAKINVAILVYPRGAPPLNFDNLISETAIAARAVPKGNVKTMLRGEAMTLLISLETMLDRRKTETAKAPSTALELRLQELEEKRKKLISSQGLASSVVKARTQDVVAAQFTAVAYKHRNNYIGESAAYFRQIALSSAGSAAAPNVSNMEKQLDTAQSRITDLERQVAKLNEEQEALGRIQHKTDVTQELCANLDKLSMVENQLKLLTASRDSLKKELAKYDTTNDPLQKEVRGIAERVKKLEAEQQETQAKIRHMSTVATGHVLSWARAKNPPEPSETKRQVPTEDDLFSGKSDESLKDDQRKAILNAFKGMQASVPPPTARSVSSSSSSDDGNNDLFGNAQGLPSLGDFGADKKKQEPKPAYQDPFRPSGMGVDMFSAKPEPAKPAQNNAPARNDFNFAASANNREEAPKFDYNAIMQAASSQEQQTPAFSFEPAASPLQPPPSSSSPYSAFQSNASPTMDFSSPAPQSKPKQDDPYYDDIDDYTVPADIANPPAVEFGEGFSFGVDEPAAPAPAVSAAPASRPAFNFGPSEPEETQPTAPAFTLSGNPEFDFGGGGGGGGTSFGGFGSSNDNKNSGGGSGGLPTYNFGS</sequence>
<feature type="domain" description="C2 NT-type" evidence="3">
    <location>
        <begin position="1"/>
        <end position="138"/>
    </location>
</feature>
<dbReference type="AlphaFoldDB" id="A0A7G2CSW0"/>
<keyword evidence="1" id="KW-0175">Coiled coil</keyword>
<reference evidence="4 5" key="1">
    <citation type="submission" date="2020-08" db="EMBL/GenBank/DDBJ databases">
        <authorList>
            <person name="Newling K."/>
            <person name="Davey J."/>
            <person name="Forrester S."/>
        </authorList>
    </citation>
    <scope>NUCLEOTIDE SEQUENCE [LARGE SCALE GENOMIC DNA]</scope>
    <source>
        <strain evidence="5">Crithidia deanei Carvalho (ATCC PRA-265)</strain>
    </source>
</reference>
<feature type="region of interest" description="Disordered" evidence="2">
    <location>
        <begin position="388"/>
        <end position="615"/>
    </location>
</feature>
<evidence type="ECO:0000313" key="4">
    <source>
        <dbReference type="EMBL" id="CAD2222906.1"/>
    </source>
</evidence>
<name>A0A7G2CSW0_9TRYP</name>
<feature type="coiled-coil region" evidence="1">
    <location>
        <begin position="267"/>
        <end position="373"/>
    </location>
</feature>
<dbReference type="Proteomes" id="UP000515908">
    <property type="component" value="Chromosome 29"/>
</dbReference>
<dbReference type="VEuPathDB" id="TriTrypDB:ADEAN_001046200"/>
<gene>
    <name evidence="4" type="ORF">ADEAN_001046200</name>
</gene>
<evidence type="ECO:0000256" key="2">
    <source>
        <dbReference type="SAM" id="MobiDB-lite"/>
    </source>
</evidence>
<evidence type="ECO:0000259" key="3">
    <source>
        <dbReference type="PROSITE" id="PS51840"/>
    </source>
</evidence>
<feature type="compositionally biased region" description="Polar residues" evidence="2">
    <location>
        <begin position="581"/>
        <end position="590"/>
    </location>
</feature>
<organism evidence="4 5">
    <name type="scientific">Angomonas deanei</name>
    <dbReference type="NCBI Taxonomy" id="59799"/>
    <lineage>
        <taxon>Eukaryota</taxon>
        <taxon>Discoba</taxon>
        <taxon>Euglenozoa</taxon>
        <taxon>Kinetoplastea</taxon>
        <taxon>Metakinetoplastina</taxon>
        <taxon>Trypanosomatida</taxon>
        <taxon>Trypanosomatidae</taxon>
        <taxon>Strigomonadinae</taxon>
        <taxon>Angomonas</taxon>
    </lineage>
</organism>
<accession>A0A7G2CSW0</accession>
<proteinExistence type="predicted"/>
<feature type="compositionally biased region" description="Polar residues" evidence="2">
    <location>
        <begin position="542"/>
        <end position="552"/>
    </location>
</feature>
<protein>
    <recommendedName>
        <fullName evidence="3">C2 NT-type domain-containing protein</fullName>
    </recommendedName>
</protein>
<feature type="region of interest" description="Disordered" evidence="2">
    <location>
        <begin position="634"/>
        <end position="713"/>
    </location>
</feature>
<feature type="compositionally biased region" description="Gly residues" evidence="2">
    <location>
        <begin position="676"/>
        <end position="691"/>
    </location>
</feature>
<dbReference type="OrthoDB" id="264966at2759"/>
<dbReference type="InterPro" id="IPR019448">
    <property type="entry name" value="NT-C2"/>
</dbReference>
<evidence type="ECO:0000256" key="1">
    <source>
        <dbReference type="SAM" id="Coils"/>
    </source>
</evidence>
<feature type="compositionally biased region" description="Low complexity" evidence="2">
    <location>
        <begin position="634"/>
        <end position="648"/>
    </location>
</feature>
<feature type="compositionally biased region" description="Low complexity" evidence="2">
    <location>
        <begin position="569"/>
        <end position="580"/>
    </location>
</feature>
<evidence type="ECO:0000313" key="5">
    <source>
        <dbReference type="Proteomes" id="UP000515908"/>
    </source>
</evidence>
<dbReference type="EMBL" id="LR877173">
    <property type="protein sequence ID" value="CAD2222906.1"/>
    <property type="molecule type" value="Genomic_DNA"/>
</dbReference>
<keyword evidence="5" id="KW-1185">Reference proteome</keyword>
<feature type="compositionally biased region" description="Basic and acidic residues" evidence="2">
    <location>
        <begin position="414"/>
        <end position="425"/>
    </location>
</feature>
<dbReference type="PROSITE" id="PS51840">
    <property type="entry name" value="C2_NT"/>
    <property type="match status" value="1"/>
</dbReference>